<comment type="caution">
    <text evidence="2">The sequence shown here is derived from an EMBL/GenBank/DDBJ whole genome shotgun (WGS) entry which is preliminary data.</text>
</comment>
<dbReference type="InterPro" id="IPR007404">
    <property type="entry name" value="YdjM-like"/>
</dbReference>
<gene>
    <name evidence="2" type="ORF">ACFS7Z_01700</name>
</gene>
<dbReference type="RefSeq" id="WP_377479918.1">
    <property type="nucleotide sequence ID" value="NZ_JBHUOX010000001.1"/>
</dbReference>
<proteinExistence type="predicted"/>
<organism evidence="2 3">
    <name type="scientific">Pontibacter toksunensis</name>
    <dbReference type="NCBI Taxonomy" id="1332631"/>
    <lineage>
        <taxon>Bacteria</taxon>
        <taxon>Pseudomonadati</taxon>
        <taxon>Bacteroidota</taxon>
        <taxon>Cytophagia</taxon>
        <taxon>Cytophagales</taxon>
        <taxon>Hymenobacteraceae</taxon>
        <taxon>Pontibacter</taxon>
    </lineage>
</organism>
<keyword evidence="1" id="KW-0472">Membrane</keyword>
<dbReference type="InterPro" id="IPR053170">
    <property type="entry name" value="Transcription_regulator"/>
</dbReference>
<protein>
    <submittedName>
        <fullName evidence="2">Metal-dependent hydrolase</fullName>
    </submittedName>
</protein>
<feature type="transmembrane region" description="Helical" evidence="1">
    <location>
        <begin position="125"/>
        <end position="147"/>
    </location>
</feature>
<dbReference type="Proteomes" id="UP001597641">
    <property type="component" value="Unassembled WGS sequence"/>
</dbReference>
<feature type="transmembrane region" description="Helical" evidence="1">
    <location>
        <begin position="159"/>
        <end position="178"/>
    </location>
</feature>
<evidence type="ECO:0000256" key="1">
    <source>
        <dbReference type="SAM" id="Phobius"/>
    </source>
</evidence>
<feature type="transmembrane region" description="Helical" evidence="1">
    <location>
        <begin position="88"/>
        <end position="105"/>
    </location>
</feature>
<keyword evidence="2" id="KW-0378">Hydrolase</keyword>
<evidence type="ECO:0000313" key="3">
    <source>
        <dbReference type="Proteomes" id="UP001597641"/>
    </source>
</evidence>
<name>A0ABW6BRL8_9BACT</name>
<keyword evidence="1" id="KW-1133">Transmembrane helix</keyword>
<sequence>MDSLTQIVLGASVGEAVAGKRLGNKAMVWGGIAGTIPDLDVLLNPWLDTVEQLSFHRSITHSLLFAVVASPVLGWLLRRLYRHQHATFRDWALLFFLGFTTHALLDSCTTWGTQLLWPFSNYGVAFYNIFVVDPLYTLPFLVCVLAAAFYARRNSKRRFLNYAGLALSTVYLLFSFIAKASANNAFEESMQQQNISYSEYISKPTPLNTIFWSLTAKGEEGFYNGFYSLLDKEHAIDFEFVPQQAELLQPYRGNPKLEELLEITKGYFAVVPAEEGILIQDLRFGKFDGWREEGGQYVFVYHVWQNEQGELQVEEINNRPRVDKAYLQSYWRRIRGIKEKGA</sequence>
<dbReference type="PANTHER" id="PTHR40031">
    <property type="entry name" value="HYPOTHETICAL MEMBRANE SPANNING PROTEIN"/>
    <property type="match status" value="1"/>
</dbReference>
<dbReference type="GO" id="GO:0016787">
    <property type="term" value="F:hydrolase activity"/>
    <property type="evidence" value="ECO:0007669"/>
    <property type="project" value="UniProtKB-KW"/>
</dbReference>
<accession>A0ABW6BRL8</accession>
<feature type="transmembrane region" description="Helical" evidence="1">
    <location>
        <begin position="59"/>
        <end position="76"/>
    </location>
</feature>
<evidence type="ECO:0000313" key="2">
    <source>
        <dbReference type="EMBL" id="MFD2999059.1"/>
    </source>
</evidence>
<dbReference type="PANTHER" id="PTHR40031:SF1">
    <property type="entry name" value="MEMBRANE-BOUND METAL-DEPENDENT HYDROLASE"/>
    <property type="match status" value="1"/>
</dbReference>
<dbReference type="EMBL" id="JBHUOX010000001">
    <property type="protein sequence ID" value="MFD2999059.1"/>
    <property type="molecule type" value="Genomic_DNA"/>
</dbReference>
<keyword evidence="1" id="KW-0812">Transmembrane</keyword>
<keyword evidence="3" id="KW-1185">Reference proteome</keyword>
<reference evidence="3" key="1">
    <citation type="journal article" date="2019" name="Int. J. Syst. Evol. Microbiol.">
        <title>The Global Catalogue of Microorganisms (GCM) 10K type strain sequencing project: providing services to taxonomists for standard genome sequencing and annotation.</title>
        <authorList>
            <consortium name="The Broad Institute Genomics Platform"/>
            <consortium name="The Broad Institute Genome Sequencing Center for Infectious Disease"/>
            <person name="Wu L."/>
            <person name="Ma J."/>
        </authorList>
    </citation>
    <scope>NUCLEOTIDE SEQUENCE [LARGE SCALE GENOMIC DNA]</scope>
    <source>
        <strain evidence="3">KCTC 23984</strain>
    </source>
</reference>
<dbReference type="Pfam" id="PF04307">
    <property type="entry name" value="YdjM"/>
    <property type="match status" value="1"/>
</dbReference>